<dbReference type="SMART" id="SM01383">
    <property type="entry name" value="Ribosomal_L2"/>
    <property type="match status" value="1"/>
</dbReference>
<dbReference type="PANTHER" id="PTHR13691">
    <property type="entry name" value="RIBOSOMAL PROTEIN L2"/>
    <property type="match status" value="1"/>
</dbReference>
<evidence type="ECO:0000256" key="2">
    <source>
        <dbReference type="ARBA" id="ARBA00022980"/>
    </source>
</evidence>
<proteinExistence type="inferred from homology"/>
<dbReference type="Proteomes" id="UP000827721">
    <property type="component" value="Unassembled WGS sequence"/>
</dbReference>
<feature type="domain" description="Large ribosomal subunit protein uL2 RNA-binding" evidence="5">
    <location>
        <begin position="263"/>
        <end position="339"/>
    </location>
</feature>
<dbReference type="InterPro" id="IPR012340">
    <property type="entry name" value="NA-bd_OB-fold"/>
</dbReference>
<evidence type="ECO:0000313" key="6">
    <source>
        <dbReference type="EMBL" id="KAH7554430.1"/>
    </source>
</evidence>
<evidence type="ECO:0000256" key="4">
    <source>
        <dbReference type="SAM" id="MobiDB-lite"/>
    </source>
</evidence>
<evidence type="ECO:0000256" key="3">
    <source>
        <dbReference type="ARBA" id="ARBA00023274"/>
    </source>
</evidence>
<feature type="compositionally biased region" description="Polar residues" evidence="4">
    <location>
        <begin position="159"/>
        <end position="169"/>
    </location>
</feature>
<dbReference type="PANTHER" id="PTHR13691:SF5">
    <property type="entry name" value="LARGE RIBOSOMAL SUBUNIT PROTEIN UL2M"/>
    <property type="match status" value="1"/>
</dbReference>
<evidence type="ECO:0000313" key="7">
    <source>
        <dbReference type="Proteomes" id="UP000827721"/>
    </source>
</evidence>
<comment type="caution">
    <text evidence="6">The sequence shown here is derived from an EMBL/GenBank/DDBJ whole genome shotgun (WGS) entry which is preliminary data.</text>
</comment>
<keyword evidence="7" id="KW-1185">Reference proteome</keyword>
<reference evidence="6 7" key="1">
    <citation type="submission" date="2021-02" db="EMBL/GenBank/DDBJ databases">
        <title>Plant Genome Project.</title>
        <authorList>
            <person name="Zhang R.-G."/>
        </authorList>
    </citation>
    <scope>NUCLEOTIDE SEQUENCE [LARGE SCALE GENOMIC DNA]</scope>
    <source>
        <tissue evidence="6">Leaves</tissue>
    </source>
</reference>
<sequence length="437" mass="48711">MNGRRPDWKVRFTFYGDKNKEALAMASIGWTKRAEKYRWLPDTRRACSVVQTRPSFPFSLPAPIHISPTRQAHLPKVEWNTRALQHACLRPFTSGTTNGGFESSTNPLEASVQMEMESREAHTSPFREVIPDKQIKEENPARRSERKRDCRLESPQRAGVTNGNNNPSDSISLWDSSIGKCVSIECVSRSSWFRLTCGYRSETINLLILEDPKDSSNVSFLGPMEFIGSIPTGCTPMGPSNKSIGIGSVSMESHHLYITNWCGRNARGIITAGHRGGGHKRLYRKIDFRRNEKDIYGRIVTIEYDPNRNAYICLIHYGDGEKRYILHPRGAIIGDTIVSGTEVPIKMGNALPLSAISSSTSRKPYALEEACTVWEGVLIDQKYESTSTDMPLGMDIHNIEITLGKGGQLARAMGVVAKLIAKEGKSRTQRVAPARQG</sequence>
<feature type="compositionally biased region" description="Basic and acidic residues" evidence="4">
    <location>
        <begin position="129"/>
        <end position="154"/>
    </location>
</feature>
<dbReference type="Pfam" id="PF00181">
    <property type="entry name" value="Ribosomal_L2_N"/>
    <property type="match status" value="1"/>
</dbReference>
<protein>
    <recommendedName>
        <fullName evidence="5">Large ribosomal subunit protein uL2 RNA-binding domain-containing protein</fullName>
    </recommendedName>
</protein>
<keyword evidence="2" id="KW-0689">Ribosomal protein</keyword>
<name>A0ABQ8HDD8_9ROSI</name>
<comment type="similarity">
    <text evidence="1">Belongs to the universal ribosomal protein uL2 family.</text>
</comment>
<dbReference type="SUPFAM" id="SSF50104">
    <property type="entry name" value="Translation proteins SH3-like domain"/>
    <property type="match status" value="1"/>
</dbReference>
<dbReference type="SUPFAM" id="SSF50249">
    <property type="entry name" value="Nucleic acid-binding proteins"/>
    <property type="match status" value="1"/>
</dbReference>
<dbReference type="InterPro" id="IPR014722">
    <property type="entry name" value="Rib_uL2_dom2"/>
</dbReference>
<accession>A0ABQ8HDD8</accession>
<evidence type="ECO:0000259" key="5">
    <source>
        <dbReference type="SMART" id="SM01383"/>
    </source>
</evidence>
<evidence type="ECO:0000256" key="1">
    <source>
        <dbReference type="ARBA" id="ARBA00005636"/>
    </source>
</evidence>
<dbReference type="EMBL" id="JAFEMO010000012">
    <property type="protein sequence ID" value="KAH7554430.1"/>
    <property type="molecule type" value="Genomic_DNA"/>
</dbReference>
<keyword evidence="3" id="KW-0687">Ribonucleoprotein</keyword>
<dbReference type="InterPro" id="IPR002171">
    <property type="entry name" value="Ribosomal_uL2"/>
</dbReference>
<dbReference type="InterPro" id="IPR008991">
    <property type="entry name" value="Translation_prot_SH3-like_sf"/>
</dbReference>
<dbReference type="Gene3D" id="2.40.50.140">
    <property type="entry name" value="Nucleic acid-binding proteins"/>
    <property type="match status" value="1"/>
</dbReference>
<feature type="region of interest" description="Disordered" evidence="4">
    <location>
        <begin position="111"/>
        <end position="169"/>
    </location>
</feature>
<organism evidence="6 7">
    <name type="scientific">Xanthoceras sorbifolium</name>
    <dbReference type="NCBI Taxonomy" id="99658"/>
    <lineage>
        <taxon>Eukaryota</taxon>
        <taxon>Viridiplantae</taxon>
        <taxon>Streptophyta</taxon>
        <taxon>Embryophyta</taxon>
        <taxon>Tracheophyta</taxon>
        <taxon>Spermatophyta</taxon>
        <taxon>Magnoliopsida</taxon>
        <taxon>eudicotyledons</taxon>
        <taxon>Gunneridae</taxon>
        <taxon>Pentapetalae</taxon>
        <taxon>rosids</taxon>
        <taxon>malvids</taxon>
        <taxon>Sapindales</taxon>
        <taxon>Sapindaceae</taxon>
        <taxon>Xanthoceroideae</taxon>
        <taxon>Xanthoceras</taxon>
    </lineage>
</organism>
<dbReference type="InterPro" id="IPR022666">
    <property type="entry name" value="Ribosomal_uL2_RNA-bd_dom"/>
</dbReference>
<dbReference type="Gene3D" id="2.30.30.30">
    <property type="match status" value="1"/>
</dbReference>
<gene>
    <name evidence="6" type="ORF">JRO89_XS12G0206000</name>
</gene>